<evidence type="ECO:0000313" key="2">
    <source>
        <dbReference type="Proteomes" id="UP000215914"/>
    </source>
</evidence>
<sequence>MYLDRVGHSIGQQFDRVGCSIGLKVRSNIHSIGRLARSAGSFKWIVSSFDVKDVFVFINQI</sequence>
<dbReference type="Gramene" id="mRNA:HanXRQr2_Chr16g0742681">
    <property type="protein sequence ID" value="mRNA:HanXRQr2_Chr16g0742681"/>
    <property type="gene ID" value="HanXRQr2_Chr16g0742681"/>
</dbReference>
<organism evidence="1 2">
    <name type="scientific">Helianthus annuus</name>
    <name type="common">Common sunflower</name>
    <dbReference type="NCBI Taxonomy" id="4232"/>
    <lineage>
        <taxon>Eukaryota</taxon>
        <taxon>Viridiplantae</taxon>
        <taxon>Streptophyta</taxon>
        <taxon>Embryophyta</taxon>
        <taxon>Tracheophyta</taxon>
        <taxon>Spermatophyta</taxon>
        <taxon>Magnoliopsida</taxon>
        <taxon>eudicotyledons</taxon>
        <taxon>Gunneridae</taxon>
        <taxon>Pentapetalae</taxon>
        <taxon>asterids</taxon>
        <taxon>campanulids</taxon>
        <taxon>Asterales</taxon>
        <taxon>Asteraceae</taxon>
        <taxon>Asteroideae</taxon>
        <taxon>Heliantheae alliance</taxon>
        <taxon>Heliantheae</taxon>
        <taxon>Helianthus</taxon>
    </lineage>
</organism>
<proteinExistence type="predicted"/>
<dbReference type="EMBL" id="MNCJ02000331">
    <property type="protein sequence ID" value="KAF5759558.1"/>
    <property type="molecule type" value="Genomic_DNA"/>
</dbReference>
<comment type="caution">
    <text evidence="1">The sequence shown here is derived from an EMBL/GenBank/DDBJ whole genome shotgun (WGS) entry which is preliminary data.</text>
</comment>
<protein>
    <submittedName>
        <fullName evidence="1">Uncharacterized protein</fullName>
    </submittedName>
</protein>
<dbReference type="Proteomes" id="UP000215914">
    <property type="component" value="Unassembled WGS sequence"/>
</dbReference>
<reference evidence="1" key="1">
    <citation type="journal article" date="2017" name="Nature">
        <title>The sunflower genome provides insights into oil metabolism, flowering and Asterid evolution.</title>
        <authorList>
            <person name="Badouin H."/>
            <person name="Gouzy J."/>
            <person name="Grassa C.J."/>
            <person name="Murat F."/>
            <person name="Staton S.E."/>
            <person name="Cottret L."/>
            <person name="Lelandais-Briere C."/>
            <person name="Owens G.L."/>
            <person name="Carrere S."/>
            <person name="Mayjonade B."/>
            <person name="Legrand L."/>
            <person name="Gill N."/>
            <person name="Kane N.C."/>
            <person name="Bowers J.E."/>
            <person name="Hubner S."/>
            <person name="Bellec A."/>
            <person name="Berard A."/>
            <person name="Berges H."/>
            <person name="Blanchet N."/>
            <person name="Boniface M.C."/>
            <person name="Brunel D."/>
            <person name="Catrice O."/>
            <person name="Chaidir N."/>
            <person name="Claudel C."/>
            <person name="Donnadieu C."/>
            <person name="Faraut T."/>
            <person name="Fievet G."/>
            <person name="Helmstetter N."/>
            <person name="King M."/>
            <person name="Knapp S.J."/>
            <person name="Lai Z."/>
            <person name="Le Paslier M.C."/>
            <person name="Lippi Y."/>
            <person name="Lorenzon L."/>
            <person name="Mandel J.R."/>
            <person name="Marage G."/>
            <person name="Marchand G."/>
            <person name="Marquand E."/>
            <person name="Bret-Mestries E."/>
            <person name="Morien E."/>
            <person name="Nambeesan S."/>
            <person name="Nguyen T."/>
            <person name="Pegot-Espagnet P."/>
            <person name="Pouilly N."/>
            <person name="Raftis F."/>
            <person name="Sallet E."/>
            <person name="Schiex T."/>
            <person name="Thomas J."/>
            <person name="Vandecasteele C."/>
            <person name="Vares D."/>
            <person name="Vear F."/>
            <person name="Vautrin S."/>
            <person name="Crespi M."/>
            <person name="Mangin B."/>
            <person name="Burke J.M."/>
            <person name="Salse J."/>
            <person name="Munos S."/>
            <person name="Vincourt P."/>
            <person name="Rieseberg L.H."/>
            <person name="Langlade N.B."/>
        </authorList>
    </citation>
    <scope>NUCLEOTIDE SEQUENCE</scope>
    <source>
        <tissue evidence="1">Leaves</tissue>
    </source>
</reference>
<keyword evidence="2" id="KW-1185">Reference proteome</keyword>
<evidence type="ECO:0000313" key="1">
    <source>
        <dbReference type="EMBL" id="KAF5759558.1"/>
    </source>
</evidence>
<reference evidence="1" key="2">
    <citation type="submission" date="2020-06" db="EMBL/GenBank/DDBJ databases">
        <title>Helianthus annuus Genome sequencing and assembly Release 2.</title>
        <authorList>
            <person name="Gouzy J."/>
            <person name="Langlade N."/>
            <person name="Munos S."/>
        </authorList>
    </citation>
    <scope>NUCLEOTIDE SEQUENCE</scope>
    <source>
        <tissue evidence="1">Leaves</tissue>
    </source>
</reference>
<name>A0A9K3DRW0_HELAN</name>
<dbReference type="AlphaFoldDB" id="A0A9K3DRW0"/>
<accession>A0A9K3DRW0</accession>
<gene>
    <name evidence="1" type="ORF">HanXRQr2_Chr16g0742681</name>
</gene>